<dbReference type="AlphaFoldDB" id="A0A2I0J557"/>
<reference evidence="1 2" key="1">
    <citation type="submission" date="2017-11" db="EMBL/GenBank/DDBJ databases">
        <title>De-novo sequencing of pomegranate (Punica granatum L.) genome.</title>
        <authorList>
            <person name="Akparov Z."/>
            <person name="Amiraslanov A."/>
            <person name="Hajiyeva S."/>
            <person name="Abbasov M."/>
            <person name="Kaur K."/>
            <person name="Hamwieh A."/>
            <person name="Solovyev V."/>
            <person name="Salamov A."/>
            <person name="Braich B."/>
            <person name="Kosarev P."/>
            <person name="Mahmoud A."/>
            <person name="Hajiyev E."/>
            <person name="Babayeva S."/>
            <person name="Izzatullayeva V."/>
            <person name="Mammadov A."/>
            <person name="Mammadov A."/>
            <person name="Sharifova S."/>
            <person name="Ojaghi J."/>
            <person name="Eynullazada K."/>
            <person name="Bayramov B."/>
            <person name="Abdulazimova A."/>
            <person name="Shahmuradov I."/>
        </authorList>
    </citation>
    <scope>NUCLEOTIDE SEQUENCE [LARGE SCALE GENOMIC DNA]</scope>
    <source>
        <strain evidence="2">cv. AG2017</strain>
        <tissue evidence="1">Leaf</tissue>
    </source>
</reference>
<name>A0A2I0J557_PUNGR</name>
<evidence type="ECO:0000313" key="1">
    <source>
        <dbReference type="EMBL" id="PKI51367.1"/>
    </source>
</evidence>
<sequence>MRKYPTFSEISNSTARLSLSRSRHSFLFSPDRLCPNSAAASSRTGLLFVQSDLKLRGKSALNSNPKSGPAEGESTAELRPIVFVLFLTVSA</sequence>
<gene>
    <name evidence="1" type="ORF">CRG98_028228</name>
</gene>
<protein>
    <submittedName>
        <fullName evidence="1">Uncharacterized protein</fullName>
    </submittedName>
</protein>
<dbReference type="Proteomes" id="UP000233551">
    <property type="component" value="Unassembled WGS sequence"/>
</dbReference>
<organism evidence="1 2">
    <name type="scientific">Punica granatum</name>
    <name type="common">Pomegranate</name>
    <dbReference type="NCBI Taxonomy" id="22663"/>
    <lineage>
        <taxon>Eukaryota</taxon>
        <taxon>Viridiplantae</taxon>
        <taxon>Streptophyta</taxon>
        <taxon>Embryophyta</taxon>
        <taxon>Tracheophyta</taxon>
        <taxon>Spermatophyta</taxon>
        <taxon>Magnoliopsida</taxon>
        <taxon>eudicotyledons</taxon>
        <taxon>Gunneridae</taxon>
        <taxon>Pentapetalae</taxon>
        <taxon>rosids</taxon>
        <taxon>malvids</taxon>
        <taxon>Myrtales</taxon>
        <taxon>Lythraceae</taxon>
        <taxon>Punica</taxon>
    </lineage>
</organism>
<keyword evidence="2" id="KW-1185">Reference proteome</keyword>
<accession>A0A2I0J557</accession>
<evidence type="ECO:0000313" key="2">
    <source>
        <dbReference type="Proteomes" id="UP000233551"/>
    </source>
</evidence>
<comment type="caution">
    <text evidence="1">The sequence shown here is derived from an EMBL/GenBank/DDBJ whole genome shotgun (WGS) entry which is preliminary data.</text>
</comment>
<proteinExistence type="predicted"/>
<dbReference type="EMBL" id="PGOL01002010">
    <property type="protein sequence ID" value="PKI51367.1"/>
    <property type="molecule type" value="Genomic_DNA"/>
</dbReference>